<dbReference type="GO" id="GO:0008168">
    <property type="term" value="F:methyltransferase activity"/>
    <property type="evidence" value="ECO:0007669"/>
    <property type="project" value="UniProtKB-KW"/>
</dbReference>
<keyword evidence="1" id="KW-0808">Transferase</keyword>
<dbReference type="Pfam" id="PF13489">
    <property type="entry name" value="Methyltransf_23"/>
    <property type="match status" value="1"/>
</dbReference>
<organism evidence="1 2">
    <name type="scientific">Vibrio viridaestus</name>
    <dbReference type="NCBI Taxonomy" id="2487322"/>
    <lineage>
        <taxon>Bacteria</taxon>
        <taxon>Pseudomonadati</taxon>
        <taxon>Pseudomonadota</taxon>
        <taxon>Gammaproteobacteria</taxon>
        <taxon>Vibrionales</taxon>
        <taxon>Vibrionaceae</taxon>
        <taxon>Vibrio</taxon>
    </lineage>
</organism>
<protein>
    <submittedName>
        <fullName evidence="1">Methyltransferase domain-containing protein</fullName>
    </submittedName>
</protein>
<name>A0A3N9TCQ7_9VIBR</name>
<proteinExistence type="predicted"/>
<dbReference type="RefSeq" id="WP_124938819.1">
    <property type="nucleotide sequence ID" value="NZ_RJVQ01000012.1"/>
</dbReference>
<evidence type="ECO:0000313" key="2">
    <source>
        <dbReference type="Proteomes" id="UP000281112"/>
    </source>
</evidence>
<keyword evidence="2" id="KW-1185">Reference proteome</keyword>
<comment type="caution">
    <text evidence="1">The sequence shown here is derived from an EMBL/GenBank/DDBJ whole genome shotgun (WGS) entry which is preliminary data.</text>
</comment>
<dbReference type="Gene3D" id="3.40.50.150">
    <property type="entry name" value="Vaccinia Virus protein VP39"/>
    <property type="match status" value="2"/>
</dbReference>
<gene>
    <name evidence="1" type="ORF">EES38_19170</name>
</gene>
<dbReference type="SUPFAM" id="SSF53335">
    <property type="entry name" value="S-adenosyl-L-methionine-dependent methyltransferases"/>
    <property type="match status" value="1"/>
</dbReference>
<dbReference type="Proteomes" id="UP000281112">
    <property type="component" value="Unassembled WGS sequence"/>
</dbReference>
<evidence type="ECO:0000313" key="1">
    <source>
        <dbReference type="EMBL" id="RQW61463.1"/>
    </source>
</evidence>
<accession>A0A3N9TCQ7</accession>
<dbReference type="OrthoDB" id="9791944at2"/>
<dbReference type="GO" id="GO:0032259">
    <property type="term" value="P:methylation"/>
    <property type="evidence" value="ECO:0007669"/>
    <property type="project" value="UniProtKB-KW"/>
</dbReference>
<sequence>MSDCPLCHSDQIHHYHTDKSREYWQCKRCELVFVGSDYLLPEKDEKSFYDLHENDIYDERYRRFLSRVYEPISNRVAADASGLDFGCGPGPALAHMFQESGKQMSLYDIYYYPDVSSLERQYDFMVSTEVIEHIFEPDIVWKSWLKLVKPGGWIGLMTKLVKDVDAFATWHYKSDLTHVRFYSRNTFEYLAERDQLELEFIGNDVILFKVPEL</sequence>
<keyword evidence="1" id="KW-0489">Methyltransferase</keyword>
<dbReference type="EMBL" id="RJVQ01000012">
    <property type="protein sequence ID" value="RQW61463.1"/>
    <property type="molecule type" value="Genomic_DNA"/>
</dbReference>
<dbReference type="InterPro" id="IPR029063">
    <property type="entry name" value="SAM-dependent_MTases_sf"/>
</dbReference>
<dbReference type="AlphaFoldDB" id="A0A3N9TCQ7"/>
<reference evidence="1 2" key="1">
    <citation type="submission" date="2018-11" db="EMBL/GenBank/DDBJ databases">
        <title>Vibrio LJC006 sp. nov., isolated from seawater during the bloom of the enteromorpha.</title>
        <authorList>
            <person name="Liang J."/>
        </authorList>
    </citation>
    <scope>NUCLEOTIDE SEQUENCE [LARGE SCALE GENOMIC DNA]</scope>
    <source>
        <strain evidence="1 2">LJC006</strain>
    </source>
</reference>